<dbReference type="SUPFAM" id="SSF53850">
    <property type="entry name" value="Periplasmic binding protein-like II"/>
    <property type="match status" value="1"/>
</dbReference>
<dbReference type="Gene3D" id="3.40.190.290">
    <property type="match status" value="1"/>
</dbReference>
<dbReference type="eggNOG" id="COG0583">
    <property type="taxonomic scope" value="Bacteria"/>
</dbReference>
<dbReference type="EMBL" id="AYXT01000012">
    <property type="protein sequence ID" value="ETF01061.1"/>
    <property type="molecule type" value="Genomic_DNA"/>
</dbReference>
<name>V8QM87_9BURK</name>
<evidence type="ECO:0000313" key="6">
    <source>
        <dbReference type="EMBL" id="ETF01061.1"/>
    </source>
</evidence>
<keyword evidence="2" id="KW-0805">Transcription regulation</keyword>
<proteinExistence type="inferred from homology"/>
<dbReference type="PANTHER" id="PTHR30537">
    <property type="entry name" value="HTH-TYPE TRANSCRIPTIONAL REGULATOR"/>
    <property type="match status" value="1"/>
</dbReference>
<dbReference type="FunFam" id="3.40.190.290:FF:000001">
    <property type="entry name" value="Transcriptional regulator, LysR family"/>
    <property type="match status" value="1"/>
</dbReference>
<dbReference type="FunFam" id="1.10.10.10:FF:000001">
    <property type="entry name" value="LysR family transcriptional regulator"/>
    <property type="match status" value="1"/>
</dbReference>
<dbReference type="Pfam" id="PF03466">
    <property type="entry name" value="LysR_substrate"/>
    <property type="match status" value="1"/>
</dbReference>
<evidence type="ECO:0000256" key="3">
    <source>
        <dbReference type="ARBA" id="ARBA00023125"/>
    </source>
</evidence>
<keyword evidence="4" id="KW-0804">Transcription</keyword>
<evidence type="ECO:0000313" key="7">
    <source>
        <dbReference type="Proteomes" id="UP000018733"/>
    </source>
</evidence>
<dbReference type="GO" id="GO:0006351">
    <property type="term" value="P:DNA-templated transcription"/>
    <property type="evidence" value="ECO:0007669"/>
    <property type="project" value="TreeGrafter"/>
</dbReference>
<dbReference type="GO" id="GO:0043565">
    <property type="term" value="F:sequence-specific DNA binding"/>
    <property type="evidence" value="ECO:0007669"/>
    <property type="project" value="TreeGrafter"/>
</dbReference>
<dbReference type="PATRIC" id="fig|1424334.3.peg.3500"/>
<reference evidence="6 7" key="1">
    <citation type="journal article" date="2014" name="Genome Announc.">
        <title>Draft Genome Sequence of Advenella kashmirensis Strain W13003, a Polycyclic Aromatic Hydrocarbon-Degrading Bacterium.</title>
        <authorList>
            <person name="Wang X."/>
            <person name="Jin D."/>
            <person name="Zhou L."/>
            <person name="Wu L."/>
            <person name="An W."/>
            <person name="Zhao L."/>
        </authorList>
    </citation>
    <scope>NUCLEOTIDE SEQUENCE [LARGE SCALE GENOMIC DNA]</scope>
    <source>
        <strain evidence="6 7">W13003</strain>
    </source>
</reference>
<dbReference type="InterPro" id="IPR036388">
    <property type="entry name" value="WH-like_DNA-bd_sf"/>
</dbReference>
<dbReference type="InterPro" id="IPR058163">
    <property type="entry name" value="LysR-type_TF_proteobact-type"/>
</dbReference>
<keyword evidence="3" id="KW-0238">DNA-binding</keyword>
<dbReference type="Pfam" id="PF00126">
    <property type="entry name" value="HTH_1"/>
    <property type="match status" value="1"/>
</dbReference>
<dbReference type="AlphaFoldDB" id="V8QM87"/>
<protein>
    <submittedName>
        <fullName evidence="6">LysR family transcriptional regulator</fullName>
    </submittedName>
</protein>
<dbReference type="PROSITE" id="PS50931">
    <property type="entry name" value="HTH_LYSR"/>
    <property type="match status" value="1"/>
</dbReference>
<gene>
    <name evidence="6" type="ORF">W822_17420</name>
</gene>
<dbReference type="CDD" id="cd08472">
    <property type="entry name" value="PBP2_CrgA_like_3"/>
    <property type="match status" value="1"/>
</dbReference>
<evidence type="ECO:0000256" key="1">
    <source>
        <dbReference type="ARBA" id="ARBA00009437"/>
    </source>
</evidence>
<dbReference type="Proteomes" id="UP000018733">
    <property type="component" value="Unassembled WGS sequence"/>
</dbReference>
<evidence type="ECO:0000256" key="4">
    <source>
        <dbReference type="ARBA" id="ARBA00023163"/>
    </source>
</evidence>
<dbReference type="PANTHER" id="PTHR30537:SF72">
    <property type="entry name" value="LYSR FAMILY TRANSCRIPTIONAL REGULATOR"/>
    <property type="match status" value="1"/>
</dbReference>
<dbReference type="OrthoDB" id="9076738at2"/>
<dbReference type="GO" id="GO:0003700">
    <property type="term" value="F:DNA-binding transcription factor activity"/>
    <property type="evidence" value="ECO:0007669"/>
    <property type="project" value="InterPro"/>
</dbReference>
<dbReference type="SUPFAM" id="SSF46785">
    <property type="entry name" value="Winged helix' DNA-binding domain"/>
    <property type="match status" value="1"/>
</dbReference>
<dbReference type="InterPro" id="IPR036390">
    <property type="entry name" value="WH_DNA-bd_sf"/>
</dbReference>
<dbReference type="RefSeq" id="WP_024006421.1">
    <property type="nucleotide sequence ID" value="NZ_KI650981.1"/>
</dbReference>
<dbReference type="InterPro" id="IPR005119">
    <property type="entry name" value="LysR_subst-bd"/>
</dbReference>
<dbReference type="InterPro" id="IPR000847">
    <property type="entry name" value="LysR_HTH_N"/>
</dbReference>
<keyword evidence="7" id="KW-1185">Reference proteome</keyword>
<dbReference type="HOGENOM" id="CLU_039613_16_3_4"/>
<organism evidence="6 7">
    <name type="scientific">Advenella kashmirensis W13003</name>
    <dbReference type="NCBI Taxonomy" id="1424334"/>
    <lineage>
        <taxon>Bacteria</taxon>
        <taxon>Pseudomonadati</taxon>
        <taxon>Pseudomonadota</taxon>
        <taxon>Betaproteobacteria</taxon>
        <taxon>Burkholderiales</taxon>
        <taxon>Alcaligenaceae</taxon>
    </lineage>
</organism>
<evidence type="ECO:0000259" key="5">
    <source>
        <dbReference type="PROSITE" id="PS50931"/>
    </source>
</evidence>
<dbReference type="Gene3D" id="1.10.10.10">
    <property type="entry name" value="Winged helix-like DNA-binding domain superfamily/Winged helix DNA-binding domain"/>
    <property type="match status" value="1"/>
</dbReference>
<dbReference type="STRING" id="1424334.W822_17420"/>
<comment type="similarity">
    <text evidence="1">Belongs to the LysR transcriptional regulatory family.</text>
</comment>
<evidence type="ECO:0000256" key="2">
    <source>
        <dbReference type="ARBA" id="ARBA00023015"/>
    </source>
</evidence>
<feature type="domain" description="HTH lysR-type" evidence="5">
    <location>
        <begin position="1"/>
        <end position="59"/>
    </location>
</feature>
<sequence length="301" mass="34282">MDRLNSLQLFIRIVQMGSFSQAASALNIPRATATYAIKELETSLGTRLLDRTTRHVRITHDGQAFYERCVRLLGELDNAFTSVSQSTRDPQGVLRVDMHGTHATTIVLPNIHEFHAKYPHIELVISSGDRLVDLVREGIDCVIRAGTPRDSTLIARKLAVLPQVVCASPGYIDTFGTPSHPQELSKHKEVRFFSRSGMVRYPLQFTIKGKTENFFLESWISVNDAENYVTSALHGYGLIQVPRFHVEEALRQGALIEVLPEWSSPDLPLSVLYPYREHMPQRLRVFIDWLRKLYKRKFDPA</sequence>
<comment type="caution">
    <text evidence="6">The sequence shown here is derived from an EMBL/GenBank/DDBJ whole genome shotgun (WGS) entry which is preliminary data.</text>
</comment>
<accession>V8QM87</accession>